<organism evidence="1 2">
    <name type="scientific">uncultured phage cr272_1</name>
    <dbReference type="NCBI Taxonomy" id="2772094"/>
    <lineage>
        <taxon>Viruses</taxon>
        <taxon>Duplodnaviria</taxon>
        <taxon>Heunggongvirae</taxon>
        <taxon>Uroviricota</taxon>
        <taxon>Caudoviricetes</taxon>
        <taxon>Crassvirales</taxon>
        <taxon>Suoliviridae</taxon>
        <taxon>Oafivirinae</taxon>
        <taxon>Buhlduvirus</taxon>
        <taxon>Buhlduvirus porcinus</taxon>
    </lineage>
</organism>
<dbReference type="KEGG" id="vg:65131957"/>
<keyword evidence="2" id="KW-1185">Reference proteome</keyword>
<proteinExistence type="predicted"/>
<accession>A0A7M1RVB8</accession>
<name>A0A7M1RVB8_9CAUD</name>
<dbReference type="RefSeq" id="YP_010113432.1">
    <property type="nucleotide sequence ID" value="NC_055903.1"/>
</dbReference>
<sequence>MKVPIFIVRYALERWDYPPFMYENYGIYLSKSQAISEAKKLYKKYAKEELLTVVIEQQKEVYSAIDGKRLSPNFEILFKIDAFDGFHKVKDDELYRRKLNNHSYKE</sequence>
<dbReference type="Proteomes" id="UP000594103">
    <property type="component" value="Segment"/>
</dbReference>
<reference evidence="1 2" key="1">
    <citation type="submission" date="2020-07" db="EMBL/GenBank/DDBJ databases">
        <title>Taxonomic proposal: Crassvirales, a new order of highly abundant and diverse bacterial viruses.</title>
        <authorList>
            <person name="Shkoporov A.N."/>
            <person name="Stockdale S.R."/>
            <person name="Guerin E."/>
            <person name="Ross R.P."/>
            <person name="Hill C."/>
        </authorList>
    </citation>
    <scope>NUCLEOTIDE SEQUENCE [LARGE SCALE GENOMIC DNA]</scope>
</reference>
<dbReference type="GeneID" id="65131957"/>
<evidence type="ECO:0000313" key="2">
    <source>
        <dbReference type="Proteomes" id="UP000594103"/>
    </source>
</evidence>
<evidence type="ECO:0000313" key="1">
    <source>
        <dbReference type="EMBL" id="QOR57792.1"/>
    </source>
</evidence>
<dbReference type="EMBL" id="MT774410">
    <property type="protein sequence ID" value="QOR57792.1"/>
    <property type="molecule type" value="Genomic_DNA"/>
</dbReference>
<protein>
    <submittedName>
        <fullName evidence="1">Uncharacterized protein</fullName>
    </submittedName>
</protein>